<evidence type="ECO:0000313" key="2">
    <source>
        <dbReference type="EMBL" id="KAK1317888.1"/>
    </source>
</evidence>
<feature type="region of interest" description="Disordered" evidence="1">
    <location>
        <begin position="155"/>
        <end position="189"/>
    </location>
</feature>
<reference evidence="2" key="1">
    <citation type="journal article" date="2023" name="Nat. Commun.">
        <title>Diploid and tetraploid genomes of Acorus and the evolution of monocots.</title>
        <authorList>
            <person name="Ma L."/>
            <person name="Liu K.W."/>
            <person name="Li Z."/>
            <person name="Hsiao Y.Y."/>
            <person name="Qi Y."/>
            <person name="Fu T."/>
            <person name="Tang G.D."/>
            <person name="Zhang D."/>
            <person name="Sun W.H."/>
            <person name="Liu D.K."/>
            <person name="Li Y."/>
            <person name="Chen G.Z."/>
            <person name="Liu X.D."/>
            <person name="Liao X.Y."/>
            <person name="Jiang Y.T."/>
            <person name="Yu X."/>
            <person name="Hao Y."/>
            <person name="Huang J."/>
            <person name="Zhao X.W."/>
            <person name="Ke S."/>
            <person name="Chen Y.Y."/>
            <person name="Wu W.L."/>
            <person name="Hsu J.L."/>
            <person name="Lin Y.F."/>
            <person name="Huang M.D."/>
            <person name="Li C.Y."/>
            <person name="Huang L."/>
            <person name="Wang Z.W."/>
            <person name="Zhao X."/>
            <person name="Zhong W.Y."/>
            <person name="Peng D.H."/>
            <person name="Ahmad S."/>
            <person name="Lan S."/>
            <person name="Zhang J.S."/>
            <person name="Tsai W.C."/>
            <person name="Van de Peer Y."/>
            <person name="Liu Z.J."/>
        </authorList>
    </citation>
    <scope>NUCLEOTIDE SEQUENCE</scope>
    <source>
        <strain evidence="2">CP</strain>
    </source>
</reference>
<evidence type="ECO:0000256" key="1">
    <source>
        <dbReference type="SAM" id="MobiDB-lite"/>
    </source>
</evidence>
<dbReference type="AlphaFoldDB" id="A0AAV9F0M8"/>
<organism evidence="2 3">
    <name type="scientific">Acorus calamus</name>
    <name type="common">Sweet flag</name>
    <dbReference type="NCBI Taxonomy" id="4465"/>
    <lineage>
        <taxon>Eukaryota</taxon>
        <taxon>Viridiplantae</taxon>
        <taxon>Streptophyta</taxon>
        <taxon>Embryophyta</taxon>
        <taxon>Tracheophyta</taxon>
        <taxon>Spermatophyta</taxon>
        <taxon>Magnoliopsida</taxon>
        <taxon>Liliopsida</taxon>
        <taxon>Acoraceae</taxon>
        <taxon>Acorus</taxon>
    </lineage>
</organism>
<comment type="caution">
    <text evidence="2">The sequence shown here is derived from an EMBL/GenBank/DDBJ whole genome shotgun (WGS) entry which is preliminary data.</text>
</comment>
<keyword evidence="3" id="KW-1185">Reference proteome</keyword>
<protein>
    <submittedName>
        <fullName evidence="2">Uncharacterized protein</fullName>
    </submittedName>
</protein>
<evidence type="ECO:0000313" key="3">
    <source>
        <dbReference type="Proteomes" id="UP001180020"/>
    </source>
</evidence>
<feature type="compositionally biased region" description="Basic and acidic residues" evidence="1">
    <location>
        <begin position="107"/>
        <end position="117"/>
    </location>
</feature>
<gene>
    <name evidence="2" type="ORF">QJS10_CPA05g00728</name>
</gene>
<name>A0AAV9F0M8_ACOCL</name>
<dbReference type="Proteomes" id="UP001180020">
    <property type="component" value="Unassembled WGS sequence"/>
</dbReference>
<feature type="region of interest" description="Disordered" evidence="1">
    <location>
        <begin position="91"/>
        <end position="117"/>
    </location>
</feature>
<sequence length="215" mass="25582">MTEAQREQEREKTCLRYKQQISSITEEQIEHLHALRREQRAQRLEEEKLRERERRRVRYMDRKMSEKCLKKALQCSPVDQLVDHGAQEELHPSIEEPIEHMNASQRRGRDEQERESRRLRYKRQEAMMTSEERGRVHALRRERRAQMSMAERLRERYHRQASTGPTDRGSNNGNIDEVPSEEKQDMTVESLQGCVVPSQVAPIRILDLKDLCAPP</sequence>
<feature type="compositionally biased region" description="Polar residues" evidence="1">
    <location>
        <begin position="160"/>
        <end position="174"/>
    </location>
</feature>
<dbReference type="EMBL" id="JAUJYO010000005">
    <property type="protein sequence ID" value="KAK1317888.1"/>
    <property type="molecule type" value="Genomic_DNA"/>
</dbReference>
<proteinExistence type="predicted"/>
<accession>A0AAV9F0M8</accession>
<reference evidence="2" key="2">
    <citation type="submission" date="2023-06" db="EMBL/GenBank/DDBJ databases">
        <authorList>
            <person name="Ma L."/>
            <person name="Liu K.-W."/>
            <person name="Li Z."/>
            <person name="Hsiao Y.-Y."/>
            <person name="Qi Y."/>
            <person name="Fu T."/>
            <person name="Tang G."/>
            <person name="Zhang D."/>
            <person name="Sun W.-H."/>
            <person name="Liu D.-K."/>
            <person name="Li Y."/>
            <person name="Chen G.-Z."/>
            <person name="Liu X.-D."/>
            <person name="Liao X.-Y."/>
            <person name="Jiang Y.-T."/>
            <person name="Yu X."/>
            <person name="Hao Y."/>
            <person name="Huang J."/>
            <person name="Zhao X.-W."/>
            <person name="Ke S."/>
            <person name="Chen Y.-Y."/>
            <person name="Wu W.-L."/>
            <person name="Hsu J.-L."/>
            <person name="Lin Y.-F."/>
            <person name="Huang M.-D."/>
            <person name="Li C.-Y."/>
            <person name="Huang L."/>
            <person name="Wang Z.-W."/>
            <person name="Zhao X."/>
            <person name="Zhong W.-Y."/>
            <person name="Peng D.-H."/>
            <person name="Ahmad S."/>
            <person name="Lan S."/>
            <person name="Zhang J.-S."/>
            <person name="Tsai W.-C."/>
            <person name="Van De Peer Y."/>
            <person name="Liu Z.-J."/>
        </authorList>
    </citation>
    <scope>NUCLEOTIDE SEQUENCE</scope>
    <source>
        <strain evidence="2">CP</strain>
        <tissue evidence="2">Leaves</tissue>
    </source>
</reference>